<comment type="caution">
    <text evidence="1">The sequence shown here is derived from an EMBL/GenBank/DDBJ whole genome shotgun (WGS) entry which is preliminary data.</text>
</comment>
<evidence type="ECO:0000313" key="2">
    <source>
        <dbReference type="Proteomes" id="UP000018511"/>
    </source>
</evidence>
<evidence type="ECO:0000313" key="1">
    <source>
        <dbReference type="EMBL" id="ESW40683.1"/>
    </source>
</evidence>
<accession>V7DGU7</accession>
<sequence length="30" mass="3607">MRNYFISQFQVFLENIDCYAFVCAMLVVEL</sequence>
<dbReference type="AlphaFoldDB" id="V7DGU7"/>
<name>V7DGU7_9PSED</name>
<dbReference type="Proteomes" id="UP000018511">
    <property type="component" value="Unassembled WGS sequence"/>
</dbReference>
<reference evidence="1 2" key="1">
    <citation type="submission" date="2013-10" db="EMBL/GenBank/DDBJ databases">
        <title>Whole Genome Shotgun Sequence of Pseudomonas taiwanensis SJ9.</title>
        <authorList>
            <person name="Hong S.-J."/>
            <person name="Shin J.-H."/>
        </authorList>
    </citation>
    <scope>NUCLEOTIDE SEQUENCE [LARGE SCALE GENOMIC DNA]</scope>
    <source>
        <strain evidence="1 2">SJ9</strain>
    </source>
</reference>
<dbReference type="EMBL" id="AXUP01000040">
    <property type="protein sequence ID" value="ESW40683.1"/>
    <property type="molecule type" value="Genomic_DNA"/>
</dbReference>
<proteinExistence type="predicted"/>
<organism evidence="1 2">
    <name type="scientific">Pseudomonas taiwanensis SJ9</name>
    <dbReference type="NCBI Taxonomy" id="1388762"/>
    <lineage>
        <taxon>Bacteria</taxon>
        <taxon>Pseudomonadati</taxon>
        <taxon>Pseudomonadota</taxon>
        <taxon>Gammaproteobacteria</taxon>
        <taxon>Pseudomonadales</taxon>
        <taxon>Pseudomonadaceae</taxon>
        <taxon>Pseudomonas</taxon>
    </lineage>
</organism>
<gene>
    <name evidence="1" type="ORF">O164_04775</name>
</gene>
<protein>
    <submittedName>
        <fullName evidence="1">Uncharacterized protein</fullName>
    </submittedName>
</protein>